<dbReference type="EMBL" id="QGKW02001988">
    <property type="protein sequence ID" value="KAF2551858.1"/>
    <property type="molecule type" value="Genomic_DNA"/>
</dbReference>
<reference evidence="2" key="1">
    <citation type="submission" date="2019-12" db="EMBL/GenBank/DDBJ databases">
        <title>Genome sequencing and annotation of Brassica cretica.</title>
        <authorList>
            <person name="Studholme D.J."/>
            <person name="Sarris P.F."/>
        </authorList>
    </citation>
    <scope>NUCLEOTIDE SEQUENCE</scope>
    <source>
        <strain evidence="2">PFS-001/15</strain>
        <tissue evidence="2">Leaf</tissue>
    </source>
</reference>
<dbReference type="AlphaFoldDB" id="A0A8S9H796"/>
<evidence type="ECO:0000313" key="3">
    <source>
        <dbReference type="Proteomes" id="UP000712281"/>
    </source>
</evidence>
<dbReference type="Proteomes" id="UP000712281">
    <property type="component" value="Unassembled WGS sequence"/>
</dbReference>
<proteinExistence type="predicted"/>
<comment type="caution">
    <text evidence="2">The sequence shown here is derived from an EMBL/GenBank/DDBJ whole genome shotgun (WGS) entry which is preliminary data.</text>
</comment>
<feature type="compositionally biased region" description="Basic and acidic residues" evidence="1">
    <location>
        <begin position="67"/>
        <end position="91"/>
    </location>
</feature>
<accession>A0A8S9H796</accession>
<feature type="region of interest" description="Disordered" evidence="1">
    <location>
        <begin position="66"/>
        <end position="111"/>
    </location>
</feature>
<sequence>MVASIVLIEDATANLNDQEGRLRNPTGQKIDDQGLCMSSSTGSNKEQTLLFFRSCTFRMLNPQGKTHRIDRQQHQFVDRHSPSTVDRDYSSVDRLYPPDIDGHSTSYIDQY</sequence>
<evidence type="ECO:0000256" key="1">
    <source>
        <dbReference type="SAM" id="MobiDB-lite"/>
    </source>
</evidence>
<organism evidence="2 3">
    <name type="scientific">Brassica cretica</name>
    <name type="common">Mustard</name>
    <dbReference type="NCBI Taxonomy" id="69181"/>
    <lineage>
        <taxon>Eukaryota</taxon>
        <taxon>Viridiplantae</taxon>
        <taxon>Streptophyta</taxon>
        <taxon>Embryophyta</taxon>
        <taxon>Tracheophyta</taxon>
        <taxon>Spermatophyta</taxon>
        <taxon>Magnoliopsida</taxon>
        <taxon>eudicotyledons</taxon>
        <taxon>Gunneridae</taxon>
        <taxon>Pentapetalae</taxon>
        <taxon>rosids</taxon>
        <taxon>malvids</taxon>
        <taxon>Brassicales</taxon>
        <taxon>Brassicaceae</taxon>
        <taxon>Brassiceae</taxon>
        <taxon>Brassica</taxon>
    </lineage>
</organism>
<gene>
    <name evidence="2" type="ORF">F2Q68_00035411</name>
</gene>
<evidence type="ECO:0000313" key="2">
    <source>
        <dbReference type="EMBL" id="KAF2551858.1"/>
    </source>
</evidence>
<name>A0A8S9H796_BRACR</name>
<protein>
    <submittedName>
        <fullName evidence="2">Uncharacterized protein</fullName>
    </submittedName>
</protein>
<feature type="region of interest" description="Disordered" evidence="1">
    <location>
        <begin position="18"/>
        <end position="39"/>
    </location>
</feature>